<keyword evidence="3 8" id="KW-0812">Transmembrane</keyword>
<dbReference type="GO" id="GO:0038023">
    <property type="term" value="F:signaling receptor activity"/>
    <property type="evidence" value="ECO:0007669"/>
    <property type="project" value="TreeGrafter"/>
</dbReference>
<keyword evidence="10" id="KW-1185">Reference proteome</keyword>
<feature type="transmembrane region" description="Helical" evidence="8">
    <location>
        <begin position="299"/>
        <end position="316"/>
    </location>
</feature>
<evidence type="ECO:0000256" key="7">
    <source>
        <dbReference type="SAM" id="MobiDB-lite"/>
    </source>
</evidence>
<proteinExistence type="inferred from homology"/>
<feature type="region of interest" description="Disordered" evidence="7">
    <location>
        <begin position="1"/>
        <end position="28"/>
    </location>
</feature>
<comment type="caution">
    <text evidence="9">The sequence shown here is derived from an EMBL/GenBank/DDBJ whole genome shotgun (WGS) entry which is preliminary data.</text>
</comment>
<feature type="compositionally biased region" description="Basic residues" evidence="7">
    <location>
        <begin position="17"/>
        <end position="27"/>
    </location>
</feature>
<feature type="compositionally biased region" description="Polar residues" evidence="7">
    <location>
        <begin position="1"/>
        <end position="14"/>
    </location>
</feature>
<dbReference type="GO" id="GO:0006882">
    <property type="term" value="P:intracellular zinc ion homeostasis"/>
    <property type="evidence" value="ECO:0007669"/>
    <property type="project" value="TreeGrafter"/>
</dbReference>
<keyword evidence="6" id="KW-0479">Metal-binding</keyword>
<dbReference type="PANTHER" id="PTHR20855">
    <property type="entry name" value="ADIPOR/PROGESTIN RECEPTOR-RELATED"/>
    <property type="match status" value="1"/>
</dbReference>
<evidence type="ECO:0000256" key="2">
    <source>
        <dbReference type="ARBA" id="ARBA00007018"/>
    </source>
</evidence>
<dbReference type="PANTHER" id="PTHR20855:SF52">
    <property type="entry name" value="ADIPONECTIN RECEPTOR PROTEIN"/>
    <property type="match status" value="1"/>
</dbReference>
<gene>
    <name evidence="9" type="ORF">B0H63DRAFT_492438</name>
</gene>
<protein>
    <submittedName>
        <fullName evidence="9">Hemolysin-III related-domain-containing protein</fullName>
    </submittedName>
</protein>
<evidence type="ECO:0000256" key="6">
    <source>
        <dbReference type="PIRSR" id="PIRSR604254-1"/>
    </source>
</evidence>
<feature type="transmembrane region" description="Helical" evidence="8">
    <location>
        <begin position="260"/>
        <end position="279"/>
    </location>
</feature>
<feature type="transmembrane region" description="Helical" evidence="8">
    <location>
        <begin position="227"/>
        <end position="248"/>
    </location>
</feature>
<evidence type="ECO:0000313" key="10">
    <source>
        <dbReference type="Proteomes" id="UP001285441"/>
    </source>
</evidence>
<dbReference type="Proteomes" id="UP001285441">
    <property type="component" value="Unassembled WGS sequence"/>
</dbReference>
<dbReference type="AlphaFoldDB" id="A0AAE0NXF4"/>
<feature type="transmembrane region" description="Helical" evidence="8">
    <location>
        <begin position="169"/>
        <end position="188"/>
    </location>
</feature>
<reference evidence="9" key="1">
    <citation type="journal article" date="2023" name="Mol. Phylogenet. Evol.">
        <title>Genome-scale phylogeny and comparative genomics of the fungal order Sordariales.</title>
        <authorList>
            <person name="Hensen N."/>
            <person name="Bonometti L."/>
            <person name="Westerberg I."/>
            <person name="Brannstrom I.O."/>
            <person name="Guillou S."/>
            <person name="Cros-Aarteil S."/>
            <person name="Calhoun S."/>
            <person name="Haridas S."/>
            <person name="Kuo A."/>
            <person name="Mondo S."/>
            <person name="Pangilinan J."/>
            <person name="Riley R."/>
            <person name="LaButti K."/>
            <person name="Andreopoulos B."/>
            <person name="Lipzen A."/>
            <person name="Chen C."/>
            <person name="Yan M."/>
            <person name="Daum C."/>
            <person name="Ng V."/>
            <person name="Clum A."/>
            <person name="Steindorff A."/>
            <person name="Ohm R.A."/>
            <person name="Martin F."/>
            <person name="Silar P."/>
            <person name="Natvig D.O."/>
            <person name="Lalanne C."/>
            <person name="Gautier V."/>
            <person name="Ament-Velasquez S.L."/>
            <person name="Kruys A."/>
            <person name="Hutchinson M.I."/>
            <person name="Powell A.J."/>
            <person name="Barry K."/>
            <person name="Miller A.N."/>
            <person name="Grigoriev I.V."/>
            <person name="Debuchy R."/>
            <person name="Gladieux P."/>
            <person name="Hiltunen Thoren M."/>
            <person name="Johannesson H."/>
        </authorList>
    </citation>
    <scope>NUCLEOTIDE SEQUENCE</scope>
    <source>
        <strain evidence="9">CBS 232.78</strain>
    </source>
</reference>
<organism evidence="9 10">
    <name type="scientific">Podospora didyma</name>
    <dbReference type="NCBI Taxonomy" id="330526"/>
    <lineage>
        <taxon>Eukaryota</taxon>
        <taxon>Fungi</taxon>
        <taxon>Dikarya</taxon>
        <taxon>Ascomycota</taxon>
        <taxon>Pezizomycotina</taxon>
        <taxon>Sordariomycetes</taxon>
        <taxon>Sordariomycetidae</taxon>
        <taxon>Sordariales</taxon>
        <taxon>Podosporaceae</taxon>
        <taxon>Podospora</taxon>
    </lineage>
</organism>
<keyword evidence="6" id="KW-0862">Zinc</keyword>
<accession>A0AAE0NXF4</accession>
<evidence type="ECO:0000313" key="9">
    <source>
        <dbReference type="EMBL" id="KAK3389517.1"/>
    </source>
</evidence>
<evidence type="ECO:0000256" key="3">
    <source>
        <dbReference type="ARBA" id="ARBA00022692"/>
    </source>
</evidence>
<reference evidence="9" key="2">
    <citation type="submission" date="2023-06" db="EMBL/GenBank/DDBJ databases">
        <authorList>
            <consortium name="Lawrence Berkeley National Laboratory"/>
            <person name="Haridas S."/>
            <person name="Hensen N."/>
            <person name="Bonometti L."/>
            <person name="Westerberg I."/>
            <person name="Brannstrom I.O."/>
            <person name="Guillou S."/>
            <person name="Cros-Aarteil S."/>
            <person name="Calhoun S."/>
            <person name="Kuo A."/>
            <person name="Mondo S."/>
            <person name="Pangilinan J."/>
            <person name="Riley R."/>
            <person name="LaButti K."/>
            <person name="Andreopoulos B."/>
            <person name="Lipzen A."/>
            <person name="Chen C."/>
            <person name="Yanf M."/>
            <person name="Daum C."/>
            <person name="Ng V."/>
            <person name="Clum A."/>
            <person name="Steindorff A."/>
            <person name="Ohm R."/>
            <person name="Martin F."/>
            <person name="Silar P."/>
            <person name="Natvig D."/>
            <person name="Lalanne C."/>
            <person name="Gautier V."/>
            <person name="Ament-velasquez S.L."/>
            <person name="Kruys A."/>
            <person name="Hutchinson M.I."/>
            <person name="Powell A.J."/>
            <person name="Barry K."/>
            <person name="Miller A.N."/>
            <person name="Grigoriev I.V."/>
            <person name="Debuchy R."/>
            <person name="Gladieux P."/>
            <person name="Thoren M.H."/>
            <person name="Johannesson H."/>
        </authorList>
    </citation>
    <scope>NUCLEOTIDE SEQUENCE</scope>
    <source>
        <strain evidence="9">CBS 232.78</strain>
    </source>
</reference>
<comment type="similarity">
    <text evidence="2">Belongs to the ADIPOR family.</text>
</comment>
<feature type="transmembrane region" description="Helical" evidence="8">
    <location>
        <begin position="97"/>
        <end position="118"/>
    </location>
</feature>
<dbReference type="InterPro" id="IPR004254">
    <property type="entry name" value="AdipoR/HlyIII-related"/>
</dbReference>
<dbReference type="GO" id="GO:0016020">
    <property type="term" value="C:membrane"/>
    <property type="evidence" value="ECO:0007669"/>
    <property type="project" value="UniProtKB-SubCell"/>
</dbReference>
<dbReference type="Pfam" id="PF03006">
    <property type="entry name" value="HlyIII"/>
    <property type="match status" value="1"/>
</dbReference>
<evidence type="ECO:0000256" key="4">
    <source>
        <dbReference type="ARBA" id="ARBA00022989"/>
    </source>
</evidence>
<dbReference type="GO" id="GO:0046872">
    <property type="term" value="F:metal ion binding"/>
    <property type="evidence" value="ECO:0007669"/>
    <property type="project" value="UniProtKB-KW"/>
</dbReference>
<name>A0AAE0NXF4_9PEZI</name>
<dbReference type="EMBL" id="JAULSW010000002">
    <property type="protein sequence ID" value="KAK3389517.1"/>
    <property type="molecule type" value="Genomic_DNA"/>
</dbReference>
<feature type="binding site" evidence="6">
    <location>
        <position position="301"/>
    </location>
    <ligand>
        <name>Zn(2+)</name>
        <dbReference type="ChEBI" id="CHEBI:29105"/>
    </ligand>
</feature>
<evidence type="ECO:0000256" key="1">
    <source>
        <dbReference type="ARBA" id="ARBA00004141"/>
    </source>
</evidence>
<feature type="binding site" evidence="6">
    <location>
        <position position="297"/>
    </location>
    <ligand>
        <name>Zn(2+)</name>
        <dbReference type="ChEBI" id="CHEBI:29105"/>
    </ligand>
</feature>
<evidence type="ECO:0000256" key="8">
    <source>
        <dbReference type="SAM" id="Phobius"/>
    </source>
</evidence>
<keyword evidence="5 8" id="KW-0472">Membrane</keyword>
<comment type="subcellular location">
    <subcellularLocation>
        <location evidence="1">Membrane</location>
        <topology evidence="1">Multi-pass membrane protein</topology>
    </subcellularLocation>
</comment>
<feature type="transmembrane region" description="Helical" evidence="8">
    <location>
        <begin position="195"/>
        <end position="215"/>
    </location>
</feature>
<evidence type="ECO:0000256" key="5">
    <source>
        <dbReference type="ARBA" id="ARBA00023136"/>
    </source>
</evidence>
<sequence>MACREQGSSPTEAPSISRRRPTLRQRRPSLSAAAETVIDAAKKVEAKAEEALLVLWDDLPAWRRDNVYIQRGYRQTSNSYWRSFVSLSYLHNETVNIWSHLLGAVAFTCGGAFLHSVVAPRYGSASSADVLVFGCFFAGAYLCLGMSATYHTLQNHSPAVNKWGNKLDYTGIVFLIVGSYVPALYYGFVCKPTQLTLYLSAISLLGLGCLTVSWFDQFRTPAWRPYRALMFVGLGVSGVVPILHELTVDGYQHLNERMGLNWVVLQGALYIFGAFLYAARWPERQSPGAFDIVGSSHQIFHVCVVLAAASHLYGMSKAFDYRHSVLGAKC</sequence>
<feature type="transmembrane region" description="Helical" evidence="8">
    <location>
        <begin position="130"/>
        <end position="149"/>
    </location>
</feature>
<feature type="binding site" evidence="6">
    <location>
        <position position="151"/>
    </location>
    <ligand>
        <name>Zn(2+)</name>
        <dbReference type="ChEBI" id="CHEBI:29105"/>
    </ligand>
</feature>
<keyword evidence="4 8" id="KW-1133">Transmembrane helix</keyword>